<dbReference type="InterPro" id="IPR036690">
    <property type="entry name" value="Fdx_antiC-bd_sf"/>
</dbReference>
<evidence type="ECO:0000256" key="12">
    <source>
        <dbReference type="ARBA" id="ARBA00022917"/>
    </source>
</evidence>
<dbReference type="CDD" id="cd00769">
    <property type="entry name" value="PheRS_beta_core"/>
    <property type="match status" value="1"/>
</dbReference>
<evidence type="ECO:0000256" key="7">
    <source>
        <dbReference type="ARBA" id="ARBA00022723"/>
    </source>
</evidence>
<keyword evidence="11 16" id="KW-0694">RNA-binding</keyword>
<evidence type="ECO:0000313" key="20">
    <source>
        <dbReference type="EMBL" id="MCA6077933.1"/>
    </source>
</evidence>
<evidence type="ECO:0000256" key="9">
    <source>
        <dbReference type="ARBA" id="ARBA00022840"/>
    </source>
</evidence>
<dbReference type="PROSITE" id="PS50886">
    <property type="entry name" value="TRBD"/>
    <property type="match status" value="1"/>
</dbReference>
<dbReference type="InterPro" id="IPR005121">
    <property type="entry name" value="Fdx_antiC-bd"/>
</dbReference>
<gene>
    <name evidence="15 20" type="primary">pheT</name>
    <name evidence="20" type="ORF">LDX50_23860</name>
</gene>
<evidence type="ECO:0000256" key="15">
    <source>
        <dbReference type="HAMAP-Rule" id="MF_00283"/>
    </source>
</evidence>
<dbReference type="FunFam" id="3.30.70.380:FF:000001">
    <property type="entry name" value="Phenylalanine--tRNA ligase beta subunit"/>
    <property type="match status" value="1"/>
</dbReference>
<keyword evidence="12 15" id="KW-0648">Protein biosynthesis</keyword>
<dbReference type="NCBIfam" id="NF045760">
    <property type="entry name" value="YtpR"/>
    <property type="match status" value="1"/>
</dbReference>
<dbReference type="AlphaFoldDB" id="A0A9X1HVR3"/>
<evidence type="ECO:0000259" key="17">
    <source>
        <dbReference type="PROSITE" id="PS50886"/>
    </source>
</evidence>
<dbReference type="Gene3D" id="2.40.50.140">
    <property type="entry name" value="Nucleic acid-binding proteins"/>
    <property type="match status" value="1"/>
</dbReference>
<feature type="binding site" evidence="15">
    <location>
        <position position="464"/>
    </location>
    <ligand>
        <name>Mg(2+)</name>
        <dbReference type="ChEBI" id="CHEBI:18420"/>
        <note>shared with alpha subunit</note>
    </ligand>
</feature>
<dbReference type="Proteomes" id="UP001139409">
    <property type="component" value="Unassembled WGS sequence"/>
</dbReference>
<dbReference type="InterPro" id="IPR009061">
    <property type="entry name" value="DNA-bd_dom_put_sf"/>
</dbReference>
<evidence type="ECO:0000256" key="4">
    <source>
        <dbReference type="ARBA" id="ARBA00022490"/>
    </source>
</evidence>
<evidence type="ECO:0000256" key="5">
    <source>
        <dbReference type="ARBA" id="ARBA00022555"/>
    </source>
</evidence>
<evidence type="ECO:0000256" key="13">
    <source>
        <dbReference type="ARBA" id="ARBA00023146"/>
    </source>
</evidence>
<evidence type="ECO:0000313" key="21">
    <source>
        <dbReference type="Proteomes" id="UP001139409"/>
    </source>
</evidence>
<dbReference type="GO" id="GO:0000049">
    <property type="term" value="F:tRNA binding"/>
    <property type="evidence" value="ECO:0007669"/>
    <property type="project" value="UniProtKB-UniRule"/>
</dbReference>
<organism evidence="20 21">
    <name type="scientific">Fulvivirga sedimenti</name>
    <dbReference type="NCBI Taxonomy" id="2879465"/>
    <lineage>
        <taxon>Bacteria</taxon>
        <taxon>Pseudomonadati</taxon>
        <taxon>Bacteroidota</taxon>
        <taxon>Cytophagia</taxon>
        <taxon>Cytophagales</taxon>
        <taxon>Fulvivirgaceae</taxon>
        <taxon>Fulvivirga</taxon>
    </lineage>
</organism>
<evidence type="ECO:0000256" key="3">
    <source>
        <dbReference type="ARBA" id="ARBA00011209"/>
    </source>
</evidence>
<dbReference type="PANTHER" id="PTHR10947">
    <property type="entry name" value="PHENYLALANYL-TRNA SYNTHETASE BETA CHAIN AND LEUCINE-RICH REPEAT-CONTAINING PROTEIN 47"/>
    <property type="match status" value="1"/>
</dbReference>
<keyword evidence="13 15" id="KW-0030">Aminoacyl-tRNA synthetase</keyword>
<dbReference type="InterPro" id="IPR045060">
    <property type="entry name" value="Phe-tRNA-ligase_IIc_bsu"/>
</dbReference>
<evidence type="ECO:0000256" key="11">
    <source>
        <dbReference type="ARBA" id="ARBA00022884"/>
    </source>
</evidence>
<dbReference type="GO" id="GO:0004826">
    <property type="term" value="F:phenylalanine-tRNA ligase activity"/>
    <property type="evidence" value="ECO:0007669"/>
    <property type="project" value="UniProtKB-UniRule"/>
</dbReference>
<dbReference type="SUPFAM" id="SSF54991">
    <property type="entry name" value="Anticodon-binding domain of PheRS"/>
    <property type="match status" value="1"/>
</dbReference>
<feature type="binding site" evidence="15">
    <location>
        <position position="473"/>
    </location>
    <ligand>
        <name>Mg(2+)</name>
        <dbReference type="ChEBI" id="CHEBI:18420"/>
        <note>shared with alpha subunit</note>
    </ligand>
</feature>
<dbReference type="EMBL" id="JAIXNE010000005">
    <property type="protein sequence ID" value="MCA6077933.1"/>
    <property type="molecule type" value="Genomic_DNA"/>
</dbReference>
<comment type="cofactor">
    <cofactor evidence="15">
        <name>Mg(2+)</name>
        <dbReference type="ChEBI" id="CHEBI:18420"/>
    </cofactor>
    <text evidence="15">Binds 2 magnesium ions per tetramer.</text>
</comment>
<comment type="subunit">
    <text evidence="3 15">Tetramer of two alpha and two beta subunits.</text>
</comment>
<keyword evidence="8 15" id="KW-0547">Nucleotide-binding</keyword>
<dbReference type="Gene3D" id="3.50.40.10">
    <property type="entry name" value="Phenylalanyl-trna Synthetase, Chain B, domain 3"/>
    <property type="match status" value="1"/>
</dbReference>
<dbReference type="PROSITE" id="PS51483">
    <property type="entry name" value="B5"/>
    <property type="match status" value="1"/>
</dbReference>
<dbReference type="GO" id="GO:0005524">
    <property type="term" value="F:ATP binding"/>
    <property type="evidence" value="ECO:0007669"/>
    <property type="project" value="UniProtKB-UniRule"/>
</dbReference>
<comment type="catalytic activity">
    <reaction evidence="14 15">
        <text>tRNA(Phe) + L-phenylalanine + ATP = L-phenylalanyl-tRNA(Phe) + AMP + diphosphate + H(+)</text>
        <dbReference type="Rhea" id="RHEA:19413"/>
        <dbReference type="Rhea" id="RHEA-COMP:9668"/>
        <dbReference type="Rhea" id="RHEA-COMP:9699"/>
        <dbReference type="ChEBI" id="CHEBI:15378"/>
        <dbReference type="ChEBI" id="CHEBI:30616"/>
        <dbReference type="ChEBI" id="CHEBI:33019"/>
        <dbReference type="ChEBI" id="CHEBI:58095"/>
        <dbReference type="ChEBI" id="CHEBI:78442"/>
        <dbReference type="ChEBI" id="CHEBI:78531"/>
        <dbReference type="ChEBI" id="CHEBI:456215"/>
        <dbReference type="EC" id="6.1.1.20"/>
    </reaction>
</comment>
<dbReference type="Pfam" id="PF03147">
    <property type="entry name" value="FDX-ACB"/>
    <property type="match status" value="1"/>
</dbReference>
<feature type="domain" description="B5" evidence="19">
    <location>
        <begin position="410"/>
        <end position="486"/>
    </location>
</feature>
<dbReference type="Pfam" id="PF17759">
    <property type="entry name" value="tRNA_synthFbeta"/>
    <property type="match status" value="1"/>
</dbReference>
<comment type="caution">
    <text evidence="20">The sequence shown here is derived from an EMBL/GenBank/DDBJ whole genome shotgun (WGS) entry which is preliminary data.</text>
</comment>
<feature type="domain" description="FDX-ACB" evidence="18">
    <location>
        <begin position="711"/>
        <end position="804"/>
    </location>
</feature>
<dbReference type="Pfam" id="PF01588">
    <property type="entry name" value="tRNA_bind"/>
    <property type="match status" value="1"/>
</dbReference>
<dbReference type="EC" id="6.1.1.20" evidence="15"/>
<evidence type="ECO:0000256" key="6">
    <source>
        <dbReference type="ARBA" id="ARBA00022598"/>
    </source>
</evidence>
<dbReference type="Pfam" id="PF03484">
    <property type="entry name" value="B5"/>
    <property type="match status" value="1"/>
</dbReference>
<name>A0A9X1HVR3_9BACT</name>
<evidence type="ECO:0000256" key="16">
    <source>
        <dbReference type="PROSITE-ProRule" id="PRU00209"/>
    </source>
</evidence>
<keyword evidence="4 15" id="KW-0963">Cytoplasm</keyword>
<dbReference type="SMART" id="SM00874">
    <property type="entry name" value="B5"/>
    <property type="match status" value="1"/>
</dbReference>
<dbReference type="InterPro" id="IPR041616">
    <property type="entry name" value="PheRS_beta_core"/>
</dbReference>
<dbReference type="GO" id="GO:0009328">
    <property type="term" value="C:phenylalanine-tRNA ligase complex"/>
    <property type="evidence" value="ECO:0007669"/>
    <property type="project" value="TreeGrafter"/>
</dbReference>
<evidence type="ECO:0000256" key="14">
    <source>
        <dbReference type="ARBA" id="ARBA00049255"/>
    </source>
</evidence>
<dbReference type="InterPro" id="IPR020825">
    <property type="entry name" value="Phe-tRNA_synthase-like_B3/B4"/>
</dbReference>
<dbReference type="Gene3D" id="3.30.56.10">
    <property type="match status" value="2"/>
</dbReference>
<dbReference type="HAMAP" id="MF_00283">
    <property type="entry name" value="Phe_tRNA_synth_beta1"/>
    <property type="match status" value="1"/>
</dbReference>
<reference evidence="20" key="1">
    <citation type="submission" date="2021-09" db="EMBL/GenBank/DDBJ databases">
        <title>Fulvivirga sp. isolated from coastal sediment.</title>
        <authorList>
            <person name="Yu H."/>
        </authorList>
    </citation>
    <scope>NUCLEOTIDE SEQUENCE</scope>
    <source>
        <strain evidence="20">1062</strain>
    </source>
</reference>
<dbReference type="RefSeq" id="WP_225698796.1">
    <property type="nucleotide sequence ID" value="NZ_JAIXNE010000005.1"/>
</dbReference>
<dbReference type="CDD" id="cd02796">
    <property type="entry name" value="tRNA_bind_bactPheRS"/>
    <property type="match status" value="1"/>
</dbReference>
<evidence type="ECO:0000259" key="19">
    <source>
        <dbReference type="PROSITE" id="PS51483"/>
    </source>
</evidence>
<comment type="similarity">
    <text evidence="2 15">Belongs to the phenylalanyl-tRNA synthetase beta subunit family. Type 1 subfamily.</text>
</comment>
<dbReference type="SUPFAM" id="SSF50249">
    <property type="entry name" value="Nucleic acid-binding proteins"/>
    <property type="match status" value="1"/>
</dbReference>
<evidence type="ECO:0000259" key="18">
    <source>
        <dbReference type="PROSITE" id="PS51447"/>
    </source>
</evidence>
<dbReference type="InterPro" id="IPR045864">
    <property type="entry name" value="aa-tRNA-synth_II/BPL/LPL"/>
</dbReference>
<comment type="subcellular location">
    <subcellularLocation>
        <location evidence="1 15">Cytoplasm</location>
    </subcellularLocation>
</comment>
<dbReference type="PROSITE" id="PS51447">
    <property type="entry name" value="FDX_ACB"/>
    <property type="match status" value="1"/>
</dbReference>
<keyword evidence="7 15" id="KW-0479">Metal-binding</keyword>
<dbReference type="InterPro" id="IPR005146">
    <property type="entry name" value="B3/B4_tRNA-bd"/>
</dbReference>
<evidence type="ECO:0000256" key="8">
    <source>
        <dbReference type="ARBA" id="ARBA00022741"/>
    </source>
</evidence>
<dbReference type="InterPro" id="IPR004532">
    <property type="entry name" value="Phe-tRNA-ligase_IIc_bsu_bact"/>
</dbReference>
<evidence type="ECO:0000256" key="10">
    <source>
        <dbReference type="ARBA" id="ARBA00022842"/>
    </source>
</evidence>
<keyword evidence="10 15" id="KW-0460">Magnesium</keyword>
<dbReference type="SUPFAM" id="SSF55681">
    <property type="entry name" value="Class II aaRS and biotin synthetases"/>
    <property type="match status" value="1"/>
</dbReference>
<dbReference type="FunFam" id="2.40.50.140:FF:000045">
    <property type="entry name" value="Phenylalanine--tRNA ligase beta subunit"/>
    <property type="match status" value="1"/>
</dbReference>
<dbReference type="FunFam" id="3.50.40.10:FF:000001">
    <property type="entry name" value="Phenylalanine--tRNA ligase beta subunit"/>
    <property type="match status" value="1"/>
</dbReference>
<dbReference type="SUPFAM" id="SSF46955">
    <property type="entry name" value="Putative DNA-binding domain"/>
    <property type="match status" value="1"/>
</dbReference>
<proteinExistence type="inferred from homology"/>
<keyword evidence="6 15" id="KW-0436">Ligase</keyword>
<dbReference type="PANTHER" id="PTHR10947:SF0">
    <property type="entry name" value="PHENYLALANINE--TRNA LIGASE BETA SUBUNIT"/>
    <property type="match status" value="1"/>
</dbReference>
<dbReference type="Pfam" id="PF03483">
    <property type="entry name" value="B3_4"/>
    <property type="match status" value="1"/>
</dbReference>
<dbReference type="NCBIfam" id="TIGR00472">
    <property type="entry name" value="pheT_bact"/>
    <property type="match status" value="1"/>
</dbReference>
<feature type="binding site" evidence="15">
    <location>
        <position position="470"/>
    </location>
    <ligand>
        <name>Mg(2+)</name>
        <dbReference type="ChEBI" id="CHEBI:18420"/>
        <note>shared with alpha subunit</note>
    </ligand>
</feature>
<keyword evidence="21" id="KW-1185">Reference proteome</keyword>
<sequence length="805" mass="90073">MKISLNWLKEYIELDESPEKIGERLTDTGLEVESIETIEAVRGGMQGLVIGEVLQCEPHENADRLKVTMVDIGADEPVQIVCGAPNVDAGQKVVVATVGTMLYPKDGEAFEIRKAKIRGVASAGMICAEDEIGLGESHDGIMVLSTDLDNGTPAANYFNLQDDHIIEIGLTPNRADAASHIGVARDLKAVLHKEVLWPDVSAFPDNISGTPVSVEVLNTEACPRYSGLTLENITVGPSPEWLQNRLRSIGLAPINNIVDITNFVLHETGQPMHAFDADKISGQKVIVQTLPEGTTFTTLDEKERKLAAGDLMICDGGNSGMCIAGVFGGTGSGVKESTRRVFLESAYFSPDYIRKTAQYHKLKTDASFRYERGTDPEITVYALKRAALLMQEIAGATIASEIIDIYPQKIEPKIIEVSYAHIDRLIGIPVPTPTVETILKRLDIQMTDLTDDGFRAVVPPYRVDVTREADIIEEVLRIYGFNQVPLPESLSSDFLAEFDEKSPDKLQRTISDLLVSNGFFEIITNSLTKPAYSADYGVSNPEESVEILNKLSEDLGVMRQSLLFSMLEVAQYNISHKQTELRLFEFGKEYSKHDDKYTERQRLGLIFSGKFLEENWQKTDRDVHFHDLSGVVHLILSRILNASLQQEVVSDPRFSYTLSLRVGKREIARLGMVDSKLSRKFGIRQNVYFADIDWDQVIRISNNSIIFKEVAKFPEVRRDLSLVISKNITFEDIRMLALKNESKILKDVRMFDVYEGDKIESGKKAYALTFTLQDRNRTLDDKVIDKTMNRLMSAFETELNALIRK</sequence>
<dbReference type="GO" id="GO:0000287">
    <property type="term" value="F:magnesium ion binding"/>
    <property type="evidence" value="ECO:0007669"/>
    <property type="project" value="UniProtKB-UniRule"/>
</dbReference>
<keyword evidence="5 16" id="KW-0820">tRNA-binding</keyword>
<dbReference type="InterPro" id="IPR033714">
    <property type="entry name" value="tRNA_bind_bactPheRS"/>
</dbReference>
<dbReference type="SMART" id="SM00873">
    <property type="entry name" value="B3_4"/>
    <property type="match status" value="1"/>
</dbReference>
<keyword evidence="9 15" id="KW-0067">ATP-binding</keyword>
<evidence type="ECO:0000256" key="1">
    <source>
        <dbReference type="ARBA" id="ARBA00004496"/>
    </source>
</evidence>
<dbReference type="Gene3D" id="3.30.70.380">
    <property type="entry name" value="Ferrodoxin-fold anticodon-binding domain"/>
    <property type="match status" value="1"/>
</dbReference>
<dbReference type="SMART" id="SM00896">
    <property type="entry name" value="FDX-ACB"/>
    <property type="match status" value="1"/>
</dbReference>
<dbReference type="Gene3D" id="3.30.930.10">
    <property type="entry name" value="Bira Bifunctional Protein, Domain 2"/>
    <property type="match status" value="1"/>
</dbReference>
<dbReference type="InterPro" id="IPR005147">
    <property type="entry name" value="tRNA_synthase_B5-dom"/>
</dbReference>
<feature type="domain" description="TRNA-binding" evidence="17">
    <location>
        <begin position="42"/>
        <end position="155"/>
    </location>
</feature>
<dbReference type="GO" id="GO:0006432">
    <property type="term" value="P:phenylalanyl-tRNA aminoacylation"/>
    <property type="evidence" value="ECO:0007669"/>
    <property type="project" value="UniProtKB-UniRule"/>
</dbReference>
<evidence type="ECO:0000256" key="2">
    <source>
        <dbReference type="ARBA" id="ARBA00008653"/>
    </source>
</evidence>
<protein>
    <recommendedName>
        <fullName evidence="15">Phenylalanine--tRNA ligase beta subunit</fullName>
        <ecNumber evidence="15">6.1.1.20</ecNumber>
    </recommendedName>
    <alternativeName>
        <fullName evidence="15">Phenylalanyl-tRNA synthetase beta subunit</fullName>
        <shortName evidence="15">PheRS</shortName>
    </alternativeName>
</protein>
<feature type="binding site" evidence="15">
    <location>
        <position position="474"/>
    </location>
    <ligand>
        <name>Mg(2+)</name>
        <dbReference type="ChEBI" id="CHEBI:18420"/>
        <note>shared with alpha subunit</note>
    </ligand>
</feature>
<dbReference type="InterPro" id="IPR002547">
    <property type="entry name" value="tRNA-bd_dom"/>
</dbReference>
<dbReference type="SUPFAM" id="SSF56037">
    <property type="entry name" value="PheT/TilS domain"/>
    <property type="match status" value="1"/>
</dbReference>
<accession>A0A9X1HVR3</accession>
<dbReference type="InterPro" id="IPR012340">
    <property type="entry name" value="NA-bd_OB-fold"/>
</dbReference>